<feature type="signal peptide" evidence="1">
    <location>
        <begin position="1"/>
        <end position="21"/>
    </location>
</feature>
<feature type="chain" id="PRO_5046898349" evidence="1">
    <location>
        <begin position="22"/>
        <end position="327"/>
    </location>
</feature>
<gene>
    <name evidence="2" type="primary">dctP</name>
    <name evidence="2" type="ORF">KQ910_05520</name>
</gene>
<evidence type="ECO:0000256" key="1">
    <source>
        <dbReference type="SAM" id="SignalP"/>
    </source>
</evidence>
<sequence>MRGLWLSVMAALLLGPVAARAETFGVSTVHRPDYPSVLAMAEMSRLVAERTGGRIKLALQPKSGDTESFTLQQVRTGRLAMATVGVANFHDLVPATTVLSLPYLFESDDHVRRTLDGPIGEEILASLDEIGLVGLCFYDPGYRSIMARRPVRNGADMKNLKIAVPLSEMARATVQAMGGQPVPLPGSLVYEALKARLVDAAEDNASAYLSAFLASRQQTATGVYSLTRHSRPPEILVVSKAAWLRLSPDDQQLLRTAARESATLQRQLRLEREYAARATAASLGVEIVTEVDRKALADATEPVSAHYRADPAVKALVARIKAIASVP</sequence>
<keyword evidence="3" id="KW-1185">Reference proteome</keyword>
<dbReference type="NCBIfam" id="NF037995">
    <property type="entry name" value="TRAP_S1"/>
    <property type="match status" value="1"/>
</dbReference>
<dbReference type="EMBL" id="JAHOPB010000001">
    <property type="protein sequence ID" value="MBU8873211.1"/>
    <property type="molecule type" value="Genomic_DNA"/>
</dbReference>
<dbReference type="Proteomes" id="UP000727907">
    <property type="component" value="Unassembled WGS sequence"/>
</dbReference>
<organism evidence="2 3">
    <name type="scientific">Reyranella humidisoli</name>
    <dbReference type="NCBI Taxonomy" id="2849149"/>
    <lineage>
        <taxon>Bacteria</taxon>
        <taxon>Pseudomonadati</taxon>
        <taxon>Pseudomonadota</taxon>
        <taxon>Alphaproteobacteria</taxon>
        <taxon>Hyphomicrobiales</taxon>
        <taxon>Reyranellaceae</taxon>
        <taxon>Reyranella</taxon>
    </lineage>
</organism>
<keyword evidence="1" id="KW-0732">Signal</keyword>
<protein>
    <submittedName>
        <fullName evidence="2">TRAP transporter substrate-binding protein DctP</fullName>
    </submittedName>
</protein>
<proteinExistence type="predicted"/>
<evidence type="ECO:0000313" key="2">
    <source>
        <dbReference type="EMBL" id="MBU8873211.1"/>
    </source>
</evidence>
<dbReference type="PANTHER" id="PTHR33376">
    <property type="match status" value="1"/>
</dbReference>
<comment type="caution">
    <text evidence="2">The sequence shown here is derived from an EMBL/GenBank/DDBJ whole genome shotgun (WGS) entry which is preliminary data.</text>
</comment>
<dbReference type="PANTHER" id="PTHR33376:SF2">
    <property type="entry name" value="DICARBOXYLATE-BINDING PERIPLASMIC PROTEIN"/>
    <property type="match status" value="1"/>
</dbReference>
<dbReference type="InterPro" id="IPR018389">
    <property type="entry name" value="DctP_fam"/>
</dbReference>
<name>A0ABS6IF36_9HYPH</name>
<dbReference type="Pfam" id="PF03480">
    <property type="entry name" value="DctP"/>
    <property type="match status" value="1"/>
</dbReference>
<evidence type="ECO:0000313" key="3">
    <source>
        <dbReference type="Proteomes" id="UP000727907"/>
    </source>
</evidence>
<accession>A0ABS6IF36</accession>
<dbReference type="RefSeq" id="WP_216957469.1">
    <property type="nucleotide sequence ID" value="NZ_JAHOPB010000001.1"/>
</dbReference>
<reference evidence="2 3" key="1">
    <citation type="submission" date="2021-06" db="EMBL/GenBank/DDBJ databases">
        <authorList>
            <person name="Lee D.H."/>
        </authorList>
    </citation>
    <scope>NUCLEOTIDE SEQUENCE [LARGE SCALE GENOMIC DNA]</scope>
    <source>
        <strain evidence="2 3">MMS21-HV4-11</strain>
    </source>
</reference>